<comment type="caution">
    <text evidence="1">The sequence shown here is derived from an EMBL/GenBank/DDBJ whole genome shotgun (WGS) entry which is preliminary data.</text>
</comment>
<name>A0A2H9T2D5_9ZZZZ</name>
<reference evidence="1" key="1">
    <citation type="journal article" date="2017" name="Appl. Environ. Microbiol.">
        <title>Molecular characterization of an Endozoicomonas-like organism causing infection in king scallop Pecten maximus L.</title>
        <authorList>
            <person name="Cano I."/>
            <person name="van Aerle R."/>
            <person name="Ross S."/>
            <person name="Verner-Jeffreys D.W."/>
            <person name="Paley R.K."/>
            <person name="Rimmer G."/>
            <person name="Ryder D."/>
            <person name="Hooper P."/>
            <person name="Stone D."/>
            <person name="Feist S.W."/>
        </authorList>
    </citation>
    <scope>NUCLEOTIDE SEQUENCE</scope>
</reference>
<organism evidence="1">
    <name type="scientific">invertebrate metagenome</name>
    <dbReference type="NCBI Taxonomy" id="1711999"/>
    <lineage>
        <taxon>unclassified sequences</taxon>
        <taxon>metagenomes</taxon>
        <taxon>organismal metagenomes</taxon>
    </lineage>
</organism>
<proteinExistence type="predicted"/>
<sequence>MFLFRKSSETMTLVITNPNGARERSLASFGTKYKPLLMIPFVMHSTF</sequence>
<protein>
    <submittedName>
        <fullName evidence="1">Uncharacterized protein</fullName>
    </submittedName>
</protein>
<accession>A0A2H9T2D5</accession>
<dbReference type="AlphaFoldDB" id="A0A2H9T2D5"/>
<dbReference type="EMBL" id="NSIT01000678">
    <property type="protein sequence ID" value="PJE77380.1"/>
    <property type="molecule type" value="Genomic_DNA"/>
</dbReference>
<gene>
    <name evidence="1" type="ORF">CI610_03698</name>
</gene>
<evidence type="ECO:0000313" key="1">
    <source>
        <dbReference type="EMBL" id="PJE77380.1"/>
    </source>
</evidence>